<evidence type="ECO:0000313" key="5">
    <source>
        <dbReference type="EMBL" id="ASR51633.1"/>
    </source>
</evidence>
<dbReference type="Pfam" id="PF04828">
    <property type="entry name" value="GFA"/>
    <property type="match status" value="1"/>
</dbReference>
<proteinExistence type="inferred from homology"/>
<accession>A0ABM6M6L3</accession>
<evidence type="ECO:0000256" key="1">
    <source>
        <dbReference type="ARBA" id="ARBA00005495"/>
    </source>
</evidence>
<dbReference type="SUPFAM" id="SSF51316">
    <property type="entry name" value="Mss4-like"/>
    <property type="match status" value="1"/>
</dbReference>
<name>A0ABM6M6L3_9SPHN</name>
<gene>
    <name evidence="5" type="ORF">B5J99_09315</name>
</gene>
<evidence type="ECO:0000313" key="6">
    <source>
        <dbReference type="Proteomes" id="UP000258016"/>
    </source>
</evidence>
<dbReference type="PANTHER" id="PTHR28620:SF1">
    <property type="entry name" value="CENP-V_GFA DOMAIN-CONTAINING PROTEIN"/>
    <property type="match status" value="1"/>
</dbReference>
<dbReference type="GeneID" id="303485766"/>
<dbReference type="EMBL" id="CP020083">
    <property type="protein sequence ID" value="ASR51633.1"/>
    <property type="molecule type" value="Genomic_DNA"/>
</dbReference>
<evidence type="ECO:0000256" key="2">
    <source>
        <dbReference type="ARBA" id="ARBA00022723"/>
    </source>
</evidence>
<keyword evidence="6" id="KW-1185">Reference proteome</keyword>
<dbReference type="InterPro" id="IPR006913">
    <property type="entry name" value="CENP-V/GFA"/>
</dbReference>
<dbReference type="Gene3D" id="2.170.150.70">
    <property type="match status" value="1"/>
</dbReference>
<dbReference type="RefSeq" id="WP_117352243.1">
    <property type="nucleotide sequence ID" value="NZ_CP020083.1"/>
</dbReference>
<dbReference type="InterPro" id="IPR011057">
    <property type="entry name" value="Mss4-like_sf"/>
</dbReference>
<protein>
    <submittedName>
        <fullName evidence="5">Aldehyde-activating protein</fullName>
    </submittedName>
</protein>
<organism evidence="5 6">
    <name type="scientific">Blastomonas fulva</name>
    <dbReference type="NCBI Taxonomy" id="1550728"/>
    <lineage>
        <taxon>Bacteria</taxon>
        <taxon>Pseudomonadati</taxon>
        <taxon>Pseudomonadota</taxon>
        <taxon>Alphaproteobacteria</taxon>
        <taxon>Sphingomonadales</taxon>
        <taxon>Sphingomonadaceae</taxon>
        <taxon>Blastomonas</taxon>
    </lineage>
</organism>
<sequence length="131" mass="14608">MRADKQVTVTGGCHCGAVRFEADVAPQVRLLACNCSMCDKTGFLHLIVPHRDFRLLQGQGELSSYRFGTGAAEHLFCRTCGVRSFYQPRSHPQAWSVDFRCLDNDHGLSADVEAFDGRNWEVARASLTDDE</sequence>
<dbReference type="PROSITE" id="PS51891">
    <property type="entry name" value="CENP_V_GFA"/>
    <property type="match status" value="1"/>
</dbReference>
<dbReference type="Proteomes" id="UP000258016">
    <property type="component" value="Chromosome"/>
</dbReference>
<dbReference type="InterPro" id="IPR052355">
    <property type="entry name" value="CENP-V-like"/>
</dbReference>
<keyword evidence="3" id="KW-0862">Zinc</keyword>
<feature type="domain" description="CENP-V/GFA" evidence="4">
    <location>
        <begin position="9"/>
        <end position="121"/>
    </location>
</feature>
<evidence type="ECO:0000256" key="3">
    <source>
        <dbReference type="ARBA" id="ARBA00022833"/>
    </source>
</evidence>
<keyword evidence="2" id="KW-0479">Metal-binding</keyword>
<dbReference type="PANTHER" id="PTHR28620">
    <property type="entry name" value="CENTROMERE PROTEIN V"/>
    <property type="match status" value="1"/>
</dbReference>
<evidence type="ECO:0000259" key="4">
    <source>
        <dbReference type="PROSITE" id="PS51891"/>
    </source>
</evidence>
<comment type="similarity">
    <text evidence="1">Belongs to the Gfa family.</text>
</comment>
<reference evidence="5 6" key="1">
    <citation type="submission" date="2017-03" db="EMBL/GenBank/DDBJ databases">
        <title>Complete genome sequence of Blastomonas fulva degrading microcsystin LR.</title>
        <authorList>
            <person name="Lee H.-g."/>
            <person name="Jin L."/>
            <person name="oh H.-M."/>
        </authorList>
    </citation>
    <scope>NUCLEOTIDE SEQUENCE [LARGE SCALE GENOMIC DNA]</scope>
    <source>
        <strain evidence="5 6">T2</strain>
    </source>
</reference>